<name>A0A232RPF3_SALER</name>
<dbReference type="Proteomes" id="UP000839536">
    <property type="component" value="Unassembled WGS sequence"/>
</dbReference>
<dbReference type="EMBL" id="QWJL01000002">
    <property type="protein sequence ID" value="RIP31633.1"/>
    <property type="molecule type" value="Genomic_DNA"/>
</dbReference>
<dbReference type="RefSeq" id="WP_000014357.1">
    <property type="nucleotide sequence ID" value="NZ_JBCIKQ010000004.1"/>
</dbReference>
<accession>A0A232RPF3</accession>
<protein>
    <submittedName>
        <fullName evidence="2">Uncharacterized protein</fullName>
    </submittedName>
</protein>
<gene>
    <name evidence="1" type="ORF">A7D45_04570</name>
    <name evidence="2" type="ORF">EKD96_00715</name>
</gene>
<sequence length="227" mass="25799">MSGIRAEFSISDEDYNDLDALVDRIRSGVSSLFQERSMCEMLGIYFDKSANGLDPATKLSLLNYINELKFGSQFENETVHPGDPVLLQTEESSELIKASCIFEVLGFEQLAKNMRRFYSETLIETMMKEVREEAKAKKIISADRSKAKKGKTNRHQSVALEIATRTWEKYPNASLAGLSQEIYTHLRIKWNDVPVVGTIEKWLKESGRNPDVKPKNRAFKIVTPEGE</sequence>
<comment type="caution">
    <text evidence="2">The sequence shown here is derived from an EMBL/GenBank/DDBJ whole genome shotgun (WGS) entry which is preliminary data.</text>
</comment>
<dbReference type="EMBL" id="SDIQ01000001">
    <property type="protein sequence ID" value="RXL27392.1"/>
    <property type="molecule type" value="Genomic_DNA"/>
</dbReference>
<evidence type="ECO:0000313" key="2">
    <source>
        <dbReference type="EMBL" id="RXL27392.1"/>
    </source>
</evidence>
<dbReference type="AlphaFoldDB" id="A0A232RPF3"/>
<evidence type="ECO:0000313" key="1">
    <source>
        <dbReference type="EMBL" id="RIP31633.1"/>
    </source>
</evidence>
<organism evidence="2">
    <name type="scientific">Salmonella enterica</name>
    <name type="common">Salmonella choleraesuis</name>
    <dbReference type="NCBI Taxonomy" id="28901"/>
    <lineage>
        <taxon>Bacteria</taxon>
        <taxon>Pseudomonadati</taxon>
        <taxon>Pseudomonadota</taxon>
        <taxon>Gammaproteobacteria</taxon>
        <taxon>Enterobacterales</taxon>
        <taxon>Enterobacteriaceae</taxon>
        <taxon>Salmonella</taxon>
    </lineage>
</organism>
<proteinExistence type="predicted"/>
<reference evidence="1" key="1">
    <citation type="submission" date="2018-08" db="EMBL/GenBank/DDBJ databases">
        <title>Whole genome sequencing of Salmonella enterica serotype newport.</title>
        <authorList>
            <person name="Bell R."/>
        </authorList>
    </citation>
    <scope>NUCLEOTIDE SEQUENCE [LARGE SCALE GENOMIC DNA]</scope>
    <source>
        <strain evidence="1">CFSAN048053</strain>
    </source>
</reference>
<dbReference type="Proteomes" id="UP000885256">
    <property type="component" value="Unassembled WGS sequence"/>
</dbReference>
<reference evidence="2" key="2">
    <citation type="submission" date="2019-01" db="EMBL/GenBank/DDBJ databases">
        <title>Whole genome sequencing of Salmonella enterica.</title>
        <authorList>
            <person name="Cao G."/>
        </authorList>
    </citation>
    <scope>NUCLEOTIDE SEQUENCE [LARGE SCALE GENOMIC DNA]</scope>
    <source>
        <strain evidence="2">CFSAN074594</strain>
    </source>
</reference>